<sequence length="120" mass="13652">MRCFTEAQWNRLRSLLDEQQARIERQLSVLGATVVPASREAPFEDADLAREEAGERTNDVMLERYRTELAQLTAARDRMHQGRYGLCIDCGEPIAFLRLQAQPAAARCLPCQAKHERHSA</sequence>
<proteinExistence type="predicted"/>
<evidence type="ECO:0000256" key="2">
    <source>
        <dbReference type="ARBA" id="ARBA00022771"/>
    </source>
</evidence>
<evidence type="ECO:0000256" key="1">
    <source>
        <dbReference type="ARBA" id="ARBA00022723"/>
    </source>
</evidence>
<comment type="caution">
    <text evidence="6">The sequence shown here is derived from an EMBL/GenBank/DDBJ whole genome shotgun (WGS) entry which is preliminary data.</text>
</comment>
<dbReference type="SUPFAM" id="SSF57716">
    <property type="entry name" value="Glucocorticoid receptor-like (DNA-binding domain)"/>
    <property type="match status" value="1"/>
</dbReference>
<dbReference type="EMBL" id="CAUDKV010000006">
    <property type="protein sequence ID" value="CAJ0866969.1"/>
    <property type="molecule type" value="Genomic_DNA"/>
</dbReference>
<evidence type="ECO:0000259" key="5">
    <source>
        <dbReference type="Pfam" id="PF01258"/>
    </source>
</evidence>
<feature type="domain" description="Zinc finger DksA/TraR C4-type" evidence="5">
    <location>
        <begin position="82"/>
        <end position="117"/>
    </location>
</feature>
<dbReference type="Proteomes" id="UP001190452">
    <property type="component" value="Unassembled WGS sequence"/>
</dbReference>
<dbReference type="Gene3D" id="1.20.120.910">
    <property type="entry name" value="DksA, coiled-coil domain"/>
    <property type="match status" value="1"/>
</dbReference>
<keyword evidence="2" id="KW-0863">Zinc-finger</keyword>
<gene>
    <name evidence="6" type="primary">dksA_1</name>
    <name evidence="7" type="ORF">R77569_01934</name>
    <name evidence="6" type="ORF">R77591_01606</name>
</gene>
<reference evidence="6 9" key="1">
    <citation type="submission" date="2023-07" db="EMBL/GenBank/DDBJ databases">
        <authorList>
            <person name="Peeters C."/>
        </authorList>
    </citation>
    <scope>NUCLEOTIDE SEQUENCE</scope>
    <source>
        <strain evidence="7 9">R-77569</strain>
        <strain evidence="6">R-77591</strain>
    </source>
</reference>
<keyword evidence="1" id="KW-0479">Metal-binding</keyword>
<dbReference type="AlphaFoldDB" id="A0AAD2EFD0"/>
<name>A0AAD2EFD0_9RALS</name>
<evidence type="ECO:0000313" key="7">
    <source>
        <dbReference type="EMBL" id="CAJ0866969.1"/>
    </source>
</evidence>
<dbReference type="Proteomes" id="UP001190002">
    <property type="component" value="Unassembled WGS sequence"/>
</dbReference>
<dbReference type="PROSITE" id="PS51128">
    <property type="entry name" value="ZF_DKSA_2"/>
    <property type="match status" value="1"/>
</dbReference>
<evidence type="ECO:0000313" key="9">
    <source>
        <dbReference type="Proteomes" id="UP001190452"/>
    </source>
</evidence>
<evidence type="ECO:0000256" key="4">
    <source>
        <dbReference type="PROSITE-ProRule" id="PRU00510"/>
    </source>
</evidence>
<dbReference type="PANTHER" id="PTHR33823:SF4">
    <property type="entry name" value="GENERAL STRESS PROTEIN 16O"/>
    <property type="match status" value="1"/>
</dbReference>
<dbReference type="GO" id="GO:0008270">
    <property type="term" value="F:zinc ion binding"/>
    <property type="evidence" value="ECO:0007669"/>
    <property type="project" value="UniProtKB-KW"/>
</dbReference>
<keyword evidence="3" id="KW-0862">Zinc</keyword>
<dbReference type="Pfam" id="PF01258">
    <property type="entry name" value="zf-dskA_traR"/>
    <property type="match status" value="1"/>
</dbReference>
<feature type="zinc finger region" description="dksA C4-type" evidence="4">
    <location>
        <begin position="87"/>
        <end position="111"/>
    </location>
</feature>
<evidence type="ECO:0000313" key="6">
    <source>
        <dbReference type="EMBL" id="CAJ0681980.1"/>
    </source>
</evidence>
<protein>
    <submittedName>
        <fullName evidence="6">RNA polymerase-binding transcription factor DksA</fullName>
    </submittedName>
</protein>
<dbReference type="EMBL" id="CATVXE010000005">
    <property type="protein sequence ID" value="CAJ0681980.1"/>
    <property type="molecule type" value="Genomic_DNA"/>
</dbReference>
<accession>A0AAD2EFD0</accession>
<dbReference type="InterPro" id="IPR000962">
    <property type="entry name" value="Znf_DskA_TraR"/>
</dbReference>
<evidence type="ECO:0000256" key="3">
    <source>
        <dbReference type="ARBA" id="ARBA00022833"/>
    </source>
</evidence>
<evidence type="ECO:0000313" key="8">
    <source>
        <dbReference type="Proteomes" id="UP001190002"/>
    </source>
</evidence>
<organism evidence="6 8">
    <name type="scientific">Ralstonia mannitolilytica</name>
    <dbReference type="NCBI Taxonomy" id="105219"/>
    <lineage>
        <taxon>Bacteria</taxon>
        <taxon>Pseudomonadati</taxon>
        <taxon>Pseudomonadota</taxon>
        <taxon>Betaproteobacteria</taxon>
        <taxon>Burkholderiales</taxon>
        <taxon>Burkholderiaceae</taxon>
        <taxon>Ralstonia</taxon>
    </lineage>
</organism>
<keyword evidence="9" id="KW-1185">Reference proteome</keyword>
<dbReference type="PANTHER" id="PTHR33823">
    <property type="entry name" value="RNA POLYMERASE-BINDING TRANSCRIPTION FACTOR DKSA-RELATED"/>
    <property type="match status" value="1"/>
</dbReference>
<dbReference type="RefSeq" id="WP_096746029.1">
    <property type="nucleotide sequence ID" value="NZ_CATVWW010000008.1"/>
</dbReference>